<evidence type="ECO:0000313" key="2">
    <source>
        <dbReference type="EMBL" id="GMH07542.1"/>
    </source>
</evidence>
<name>A0AAD3XK39_NEPGR</name>
<accession>A0AAD3XK39</accession>
<organism evidence="2 3">
    <name type="scientific">Nepenthes gracilis</name>
    <name type="common">Slender pitcher plant</name>
    <dbReference type="NCBI Taxonomy" id="150966"/>
    <lineage>
        <taxon>Eukaryota</taxon>
        <taxon>Viridiplantae</taxon>
        <taxon>Streptophyta</taxon>
        <taxon>Embryophyta</taxon>
        <taxon>Tracheophyta</taxon>
        <taxon>Spermatophyta</taxon>
        <taxon>Magnoliopsida</taxon>
        <taxon>eudicotyledons</taxon>
        <taxon>Gunneridae</taxon>
        <taxon>Pentapetalae</taxon>
        <taxon>Caryophyllales</taxon>
        <taxon>Nepenthaceae</taxon>
        <taxon>Nepenthes</taxon>
    </lineage>
</organism>
<dbReference type="AlphaFoldDB" id="A0AAD3XK39"/>
<reference evidence="2" key="1">
    <citation type="submission" date="2023-05" db="EMBL/GenBank/DDBJ databases">
        <title>Nepenthes gracilis genome sequencing.</title>
        <authorList>
            <person name="Fukushima K."/>
        </authorList>
    </citation>
    <scope>NUCLEOTIDE SEQUENCE</scope>
    <source>
        <strain evidence="2">SING2019-196</strain>
    </source>
</reference>
<comment type="caution">
    <text evidence="2">The sequence shown here is derived from an EMBL/GenBank/DDBJ whole genome shotgun (WGS) entry which is preliminary data.</text>
</comment>
<evidence type="ECO:0000313" key="3">
    <source>
        <dbReference type="Proteomes" id="UP001279734"/>
    </source>
</evidence>
<proteinExistence type="predicted"/>
<keyword evidence="3" id="KW-1185">Reference proteome</keyword>
<evidence type="ECO:0000256" key="1">
    <source>
        <dbReference type="SAM" id="Phobius"/>
    </source>
</evidence>
<feature type="transmembrane region" description="Helical" evidence="1">
    <location>
        <begin position="27"/>
        <end position="49"/>
    </location>
</feature>
<keyword evidence="1" id="KW-1133">Transmembrane helix</keyword>
<dbReference type="Proteomes" id="UP001279734">
    <property type="component" value="Unassembled WGS sequence"/>
</dbReference>
<sequence length="85" mass="9743">MINCRVRIVADLELQTRHINCRVGQRLILLQHALIMAGSVLADAVWFHLRWNLICNFDCLLMDLEGFAVRYAFGMLLSLSKQLGL</sequence>
<protein>
    <submittedName>
        <fullName evidence="2">Uncharacterized protein</fullName>
    </submittedName>
</protein>
<keyword evidence="1" id="KW-0472">Membrane</keyword>
<keyword evidence="1" id="KW-0812">Transmembrane</keyword>
<dbReference type="EMBL" id="BSYO01000007">
    <property type="protein sequence ID" value="GMH07542.1"/>
    <property type="molecule type" value="Genomic_DNA"/>
</dbReference>
<gene>
    <name evidence="2" type="ORF">Nepgr_009382</name>
</gene>